<protein>
    <submittedName>
        <fullName evidence="11">Disease resistance protein RPS2</fullName>
    </submittedName>
</protein>
<feature type="compositionally biased region" description="Polar residues" evidence="8">
    <location>
        <begin position="1315"/>
        <end position="1335"/>
    </location>
</feature>
<feature type="coiled-coil region" evidence="7">
    <location>
        <begin position="34"/>
        <end position="61"/>
    </location>
</feature>
<evidence type="ECO:0000256" key="7">
    <source>
        <dbReference type="SAM" id="Coils"/>
    </source>
</evidence>
<dbReference type="Pfam" id="PF00931">
    <property type="entry name" value="NB-ARC"/>
    <property type="match status" value="1"/>
</dbReference>
<feature type="domain" description="Disease resistance protein At4g27190-like leucine-rich repeats" evidence="10">
    <location>
        <begin position="1080"/>
        <end position="1152"/>
    </location>
</feature>
<dbReference type="InterPro" id="IPR050905">
    <property type="entry name" value="Plant_NBS-LRR"/>
</dbReference>
<dbReference type="GO" id="GO:0005524">
    <property type="term" value="F:ATP binding"/>
    <property type="evidence" value="ECO:0007669"/>
    <property type="project" value="UniProtKB-KW"/>
</dbReference>
<dbReference type="InterPro" id="IPR002182">
    <property type="entry name" value="NB-ARC"/>
</dbReference>
<dbReference type="Proteomes" id="UP000501690">
    <property type="component" value="Linkage Group LG8"/>
</dbReference>
<dbReference type="PANTHER" id="PTHR33463:SF105">
    <property type="entry name" value="AND NB-ARC DOMAIN DISEASE RESISTANCE PROTEIN, PUTATIVE-RELATED"/>
    <property type="match status" value="1"/>
</dbReference>
<gene>
    <name evidence="11" type="ORF">DEO72_LG8g2977</name>
</gene>
<reference evidence="11 12" key="1">
    <citation type="submission" date="2019-04" db="EMBL/GenBank/DDBJ databases">
        <title>An improved genome assembly and genetic linkage map for asparagus bean, Vigna unguiculata ssp. sesquipedialis.</title>
        <authorList>
            <person name="Xia Q."/>
            <person name="Zhang R."/>
            <person name="Dong Y."/>
        </authorList>
    </citation>
    <scope>NUCLEOTIDE SEQUENCE [LARGE SCALE GENOMIC DNA]</scope>
    <source>
        <tissue evidence="11">Leaf</tissue>
    </source>
</reference>
<evidence type="ECO:0000256" key="5">
    <source>
        <dbReference type="ARBA" id="ARBA00022821"/>
    </source>
</evidence>
<dbReference type="Gene3D" id="3.80.10.10">
    <property type="entry name" value="Ribonuclease Inhibitor"/>
    <property type="match status" value="3"/>
</dbReference>
<keyword evidence="5" id="KW-0611">Plant defense</keyword>
<evidence type="ECO:0000313" key="12">
    <source>
        <dbReference type="Proteomes" id="UP000501690"/>
    </source>
</evidence>
<accession>A0A4D6MYH8</accession>
<keyword evidence="12" id="KW-1185">Reference proteome</keyword>
<sequence>MANIAPDLAKSILEKLINATLEHSRYMFCLTCITEDFEKERENLIAKEETVKERVRAANRRGDKIQRDVVLWQKQAKDLLEEDTKKKVTCFFGWCPNCKRQYSRGKELESKTKEIKRLIMESNFETVGIIRDVPGTEYHSSQNYISFKSRESKIEELCNALRDHNKYMIGLQGMGGTGKTTLAKEMGKQLKQSNIFDLVVDTTVSNTPNTKKIQDEIAGPLGLSLENCTESERPKRLWNRLTDGQKILIILDDVWGDISFEEIGIPYKDNHKGCRILVTTRDVNICHKMECEETIQLDILLEEDVWKLFQKHAGLNDSYPKSVLDTGRKISKECKGLPIAIVVIAGSLKGKRHLEQWDVALKSLQNFKSVAGDDENKRKIYSCLKYSYDNMQNKTAKKLFLLCSLFREDEEIYEELLVRLAIGGGLIEKNNDDYNYDAYRKEVIAAKYELIDSCLLLNCASRKVKMHDLVREVALWIANKEILAVNTSKKNEMTMVDKGKHIEYLLCEGKSMDVFSLKFDASKLDILIVYLNENVDAEVPNSFLENMISLRVLYLSNMTYRAAKATLSLPQSIQLLTNLKSLYLENFTLGDISIFGNLQGLETLEFVRCQLDKLPREIVKLVKLKLLKLSCCDFVAYDFFEIIVRCTSLEELYYTHNGISKMCHSIKLPNYQRFCISEFLYTDRFEGFLWSCLEVSEADKVFSKETFKNLAQKAEIVYLNRLQGVWKNMIPEIVSPDDEGMTNLVEITLVDISTMRCLIDNNDSLSQSVLSRLVKLVLRKMENLKEICNGPLPFELLKNLEYFVLYDCMHLEGSLFKSKISLCHLKWLYIEDCPMLTSLFEWSTTQSLLSLVQLYISNCEQLKSIVRDENRRKDSIEEIVDDSIISRFPNLTTLEISGCPQLHFILPMAFTRNIPKLKRIRVFRCDELKYLFGPYQHKHEEEDLYEELKDVIFTNLELMTLEDLPNFVDIFPKCVYLIFLKHDTFFFTVVNELQVNESNANDVIPQDMSVTLTNIGIDVSSNIFFTLQNVTELTIEEYVKAKVLFCASMLECFPYLRTLAISGCNELEQIIGEDTKNQRKPFFPRLKLLVLKECNKLKCIFPISTSEILPNLEVLIIVQACMLEEVFKRNSDEKVEIIPNLKTAVFVELPSLRQEIEFLTVKHCFMKNCPKLSLSSSLQSSDEILSSIQGSLGGDIPFIVFEELAELDEMIRNENARTEDSASGIEVGTTLLEGSELTSSHNNDEDNQHHENVIESKELEDAVKQSRERVEEEQQILGKAPPFGISSMPISQENEEGQNMEPATNKDVNDGDFEGTSNTVAIHSESSNAPGSEVTNQHIKNILQETMDDLREDPKTRESNQNEMTKVTEDFPSDTKPQVASGKNLSQITEDSTFTSVIRRELERLVSNKHLALENQPLLVDFLVKHPSVRLTDNTVSDRYKGFAYTCLAELLKFLQTHSVLDVLGSSHSEFVELLQDMRRFSFDRVWLDGVERRALLPGLLLSQDALQKLLHSKNTLIQHLEEVKDQLELSLTEQEEQVLRVKATLSTPLGY</sequence>
<feature type="compositionally biased region" description="Polar residues" evidence="8">
    <location>
        <begin position="1375"/>
        <end position="1386"/>
    </location>
</feature>
<dbReference type="SUPFAM" id="SSF52047">
    <property type="entry name" value="RNI-like"/>
    <property type="match status" value="1"/>
</dbReference>
<keyword evidence="3" id="KW-0677">Repeat</keyword>
<dbReference type="Pfam" id="PF23247">
    <property type="entry name" value="LRR_RPS2"/>
    <property type="match status" value="2"/>
</dbReference>
<dbReference type="InterPro" id="IPR042197">
    <property type="entry name" value="Apaf_helical"/>
</dbReference>
<evidence type="ECO:0000256" key="1">
    <source>
        <dbReference type="ARBA" id="ARBA00008894"/>
    </source>
</evidence>
<dbReference type="InterPro" id="IPR036388">
    <property type="entry name" value="WH-like_DNA-bd_sf"/>
</dbReference>
<dbReference type="Gene3D" id="1.10.10.10">
    <property type="entry name" value="Winged helix-like DNA-binding domain superfamily/Winged helix DNA-binding domain"/>
    <property type="match status" value="1"/>
</dbReference>
<evidence type="ECO:0000259" key="10">
    <source>
        <dbReference type="Pfam" id="PF23247"/>
    </source>
</evidence>
<comment type="similarity">
    <text evidence="1">Belongs to the disease resistance NB-LRR family.</text>
</comment>
<evidence type="ECO:0000256" key="6">
    <source>
        <dbReference type="ARBA" id="ARBA00022840"/>
    </source>
</evidence>
<dbReference type="SUPFAM" id="SSF52540">
    <property type="entry name" value="P-loop containing nucleoside triphosphate hydrolases"/>
    <property type="match status" value="1"/>
</dbReference>
<evidence type="ECO:0000256" key="4">
    <source>
        <dbReference type="ARBA" id="ARBA00022741"/>
    </source>
</evidence>
<dbReference type="GO" id="GO:0043531">
    <property type="term" value="F:ADP binding"/>
    <property type="evidence" value="ECO:0007669"/>
    <property type="project" value="InterPro"/>
</dbReference>
<dbReference type="InterPro" id="IPR027417">
    <property type="entry name" value="P-loop_NTPase"/>
</dbReference>
<evidence type="ECO:0000256" key="2">
    <source>
        <dbReference type="ARBA" id="ARBA00022614"/>
    </source>
</evidence>
<evidence type="ECO:0000256" key="8">
    <source>
        <dbReference type="SAM" id="MobiDB-lite"/>
    </source>
</evidence>
<dbReference type="PANTHER" id="PTHR33463">
    <property type="entry name" value="NB-ARC DOMAIN-CONTAINING PROTEIN-RELATED"/>
    <property type="match status" value="1"/>
</dbReference>
<evidence type="ECO:0000313" key="11">
    <source>
        <dbReference type="EMBL" id="QCE04935.1"/>
    </source>
</evidence>
<feature type="coiled-coil region" evidence="7">
    <location>
        <begin position="1507"/>
        <end position="1545"/>
    </location>
</feature>
<feature type="domain" description="Disease resistance protein At4g27190-like leucine-rich repeats" evidence="10">
    <location>
        <begin position="873"/>
        <end position="973"/>
    </location>
</feature>
<dbReference type="EMBL" id="CP039352">
    <property type="protein sequence ID" value="QCE04935.1"/>
    <property type="molecule type" value="Genomic_DNA"/>
</dbReference>
<organism evidence="11 12">
    <name type="scientific">Vigna unguiculata</name>
    <name type="common">Cowpea</name>
    <dbReference type="NCBI Taxonomy" id="3917"/>
    <lineage>
        <taxon>Eukaryota</taxon>
        <taxon>Viridiplantae</taxon>
        <taxon>Streptophyta</taxon>
        <taxon>Embryophyta</taxon>
        <taxon>Tracheophyta</taxon>
        <taxon>Spermatophyta</taxon>
        <taxon>Magnoliopsida</taxon>
        <taxon>eudicotyledons</taxon>
        <taxon>Gunneridae</taxon>
        <taxon>Pentapetalae</taxon>
        <taxon>rosids</taxon>
        <taxon>fabids</taxon>
        <taxon>Fabales</taxon>
        <taxon>Fabaceae</taxon>
        <taxon>Papilionoideae</taxon>
        <taxon>50 kb inversion clade</taxon>
        <taxon>NPAAA clade</taxon>
        <taxon>indigoferoid/millettioid clade</taxon>
        <taxon>Phaseoleae</taxon>
        <taxon>Vigna</taxon>
    </lineage>
</organism>
<keyword evidence="2" id="KW-0433">Leucine-rich repeat</keyword>
<dbReference type="InterPro" id="IPR057135">
    <property type="entry name" value="At4g27190-like_LRR"/>
</dbReference>
<dbReference type="InterPro" id="IPR032675">
    <property type="entry name" value="LRR_dom_sf"/>
</dbReference>
<dbReference type="PRINTS" id="PR00364">
    <property type="entry name" value="DISEASERSIST"/>
</dbReference>
<name>A0A4D6MYH8_VIGUN</name>
<evidence type="ECO:0000256" key="3">
    <source>
        <dbReference type="ARBA" id="ARBA00022737"/>
    </source>
</evidence>
<feature type="compositionally biased region" description="Basic and acidic residues" evidence="8">
    <location>
        <begin position="1262"/>
        <end position="1272"/>
    </location>
</feature>
<dbReference type="Gene3D" id="3.40.50.300">
    <property type="entry name" value="P-loop containing nucleotide triphosphate hydrolases"/>
    <property type="match status" value="1"/>
</dbReference>
<proteinExistence type="inferred from homology"/>
<feature type="region of interest" description="Disordered" evidence="8">
    <location>
        <begin position="1262"/>
        <end position="1335"/>
    </location>
</feature>
<keyword evidence="7" id="KW-0175">Coiled coil</keyword>
<feature type="domain" description="NB-ARC" evidence="9">
    <location>
        <begin position="151"/>
        <end position="314"/>
    </location>
</feature>
<evidence type="ECO:0000259" key="9">
    <source>
        <dbReference type="Pfam" id="PF00931"/>
    </source>
</evidence>
<dbReference type="Gene3D" id="1.10.8.430">
    <property type="entry name" value="Helical domain of apoptotic protease-activating factors"/>
    <property type="match status" value="1"/>
</dbReference>
<dbReference type="FunFam" id="3.40.50.300:FF:001091">
    <property type="entry name" value="Probable disease resistance protein At1g61300"/>
    <property type="match status" value="1"/>
</dbReference>
<keyword evidence="6" id="KW-0067">ATP-binding</keyword>
<dbReference type="GO" id="GO:0006952">
    <property type="term" value="P:defense response"/>
    <property type="evidence" value="ECO:0007669"/>
    <property type="project" value="UniProtKB-KW"/>
</dbReference>
<feature type="region of interest" description="Disordered" evidence="8">
    <location>
        <begin position="1347"/>
        <end position="1386"/>
    </location>
</feature>
<keyword evidence="4" id="KW-0547">Nucleotide-binding</keyword>
<dbReference type="SUPFAM" id="SSF52058">
    <property type="entry name" value="L domain-like"/>
    <property type="match status" value="1"/>
</dbReference>
<feature type="compositionally biased region" description="Basic and acidic residues" evidence="8">
    <location>
        <begin position="1348"/>
        <end position="1360"/>
    </location>
</feature>